<evidence type="ECO:0000313" key="3">
    <source>
        <dbReference type="Proteomes" id="UP000011991"/>
    </source>
</evidence>
<evidence type="ECO:0000259" key="1">
    <source>
        <dbReference type="Pfam" id="PF08281"/>
    </source>
</evidence>
<feature type="domain" description="RNA polymerase sigma factor 70 region 4 type 2" evidence="1">
    <location>
        <begin position="9"/>
        <end position="60"/>
    </location>
</feature>
<dbReference type="GO" id="GO:0003677">
    <property type="term" value="F:DNA binding"/>
    <property type="evidence" value="ECO:0007669"/>
    <property type="project" value="InterPro"/>
</dbReference>
<dbReference type="Pfam" id="PF08281">
    <property type="entry name" value="Sigma70_r4_2"/>
    <property type="match status" value="1"/>
</dbReference>
<name>M5RKA2_9BACT</name>
<gene>
    <name evidence="2" type="ORF">RMSM_03331</name>
</gene>
<dbReference type="PATRIC" id="fig|1265738.3.peg.3324"/>
<comment type="caution">
    <text evidence="2">The sequence shown here is derived from an EMBL/GenBank/DDBJ whole genome shotgun (WGS) entry which is preliminary data.</text>
</comment>
<dbReference type="EMBL" id="ANOG01000488">
    <property type="protein sequence ID" value="EMI19740.1"/>
    <property type="molecule type" value="Genomic_DNA"/>
</dbReference>
<dbReference type="InterPro" id="IPR013324">
    <property type="entry name" value="RNA_pol_sigma_r3/r4-like"/>
</dbReference>
<dbReference type="InterPro" id="IPR036388">
    <property type="entry name" value="WH-like_DNA-bd_sf"/>
</dbReference>
<dbReference type="GO" id="GO:0006352">
    <property type="term" value="P:DNA-templated transcription initiation"/>
    <property type="evidence" value="ECO:0007669"/>
    <property type="project" value="InterPro"/>
</dbReference>
<feature type="non-terminal residue" evidence="2">
    <location>
        <position position="1"/>
    </location>
</feature>
<dbReference type="CDD" id="cd06171">
    <property type="entry name" value="Sigma70_r4"/>
    <property type="match status" value="1"/>
</dbReference>
<keyword evidence="3" id="KW-1185">Reference proteome</keyword>
<organism evidence="2 3">
    <name type="scientific">Rhodopirellula maiorica SM1</name>
    <dbReference type="NCBI Taxonomy" id="1265738"/>
    <lineage>
        <taxon>Bacteria</taxon>
        <taxon>Pseudomonadati</taxon>
        <taxon>Planctomycetota</taxon>
        <taxon>Planctomycetia</taxon>
        <taxon>Pirellulales</taxon>
        <taxon>Pirellulaceae</taxon>
        <taxon>Novipirellula</taxon>
    </lineage>
</organism>
<evidence type="ECO:0000313" key="2">
    <source>
        <dbReference type="EMBL" id="EMI19740.1"/>
    </source>
</evidence>
<dbReference type="RefSeq" id="WP_008697844.1">
    <property type="nucleotide sequence ID" value="NZ_ANOG01000488.1"/>
</dbReference>
<dbReference type="Gene3D" id="1.10.10.10">
    <property type="entry name" value="Winged helix-like DNA-binding domain superfamily/Winged helix DNA-binding domain"/>
    <property type="match status" value="1"/>
</dbReference>
<dbReference type="GO" id="GO:0016987">
    <property type="term" value="F:sigma factor activity"/>
    <property type="evidence" value="ECO:0007669"/>
    <property type="project" value="InterPro"/>
</dbReference>
<accession>M5RKA2</accession>
<reference evidence="2 3" key="1">
    <citation type="journal article" date="2013" name="Mar. Genomics">
        <title>Expression of sulfatases in Rhodopirellula baltica and the diversity of sulfatases in the genus Rhodopirellula.</title>
        <authorList>
            <person name="Wegner C.E."/>
            <person name="Richter-Heitmann T."/>
            <person name="Klindworth A."/>
            <person name="Klockow C."/>
            <person name="Richter M."/>
            <person name="Achstetter T."/>
            <person name="Glockner F.O."/>
            <person name="Harder J."/>
        </authorList>
    </citation>
    <scope>NUCLEOTIDE SEQUENCE [LARGE SCALE GENOMIC DNA]</scope>
    <source>
        <strain evidence="2 3">SM1</strain>
    </source>
</reference>
<dbReference type="Proteomes" id="UP000011991">
    <property type="component" value="Unassembled WGS sequence"/>
</dbReference>
<sequence>QDGQLDGQQVTQWLDELDAIDREVIVMHLWGGMTFRQIADVMGLSAATANRRYQNALTQLQARANQNQMR</sequence>
<dbReference type="InterPro" id="IPR013249">
    <property type="entry name" value="RNA_pol_sigma70_r4_t2"/>
</dbReference>
<protein>
    <submittedName>
        <fullName evidence="2">RNA polymerase sigma factor 70, region 4 type 2 domain protein</fullName>
    </submittedName>
</protein>
<proteinExistence type="predicted"/>
<dbReference type="SUPFAM" id="SSF88659">
    <property type="entry name" value="Sigma3 and sigma4 domains of RNA polymerase sigma factors"/>
    <property type="match status" value="1"/>
</dbReference>
<dbReference type="AlphaFoldDB" id="M5RKA2"/>